<organism evidence="2 3">
    <name type="scientific">Toxoplasma gondii TgCATBr9</name>
    <dbReference type="NCBI Taxonomy" id="943120"/>
    <lineage>
        <taxon>Eukaryota</taxon>
        <taxon>Sar</taxon>
        <taxon>Alveolata</taxon>
        <taxon>Apicomplexa</taxon>
        <taxon>Conoidasida</taxon>
        <taxon>Coccidia</taxon>
        <taxon>Eucoccidiorida</taxon>
        <taxon>Eimeriorina</taxon>
        <taxon>Sarcocystidae</taxon>
        <taxon>Toxoplasma</taxon>
    </lineage>
</organism>
<evidence type="ECO:0000313" key="2">
    <source>
        <dbReference type="EMBL" id="PUA90022.1"/>
    </source>
</evidence>
<reference evidence="2 3" key="1">
    <citation type="journal article" date="2016" name="Nat. Commun.">
        <title>Local admixture of amplified and diversified secreted pathogenesis determinants shapes mosaic Toxoplasma gondii genomes.</title>
        <authorList>
            <person name="Lorenzi H."/>
            <person name="Khan A."/>
            <person name="Behnke M.S."/>
            <person name="Namasivayam S."/>
            <person name="Swapna L.S."/>
            <person name="Hadjithomas M."/>
            <person name="Karamycheva S."/>
            <person name="Pinney D."/>
            <person name="Brunk B.P."/>
            <person name="Ajioka J.W."/>
            <person name="Ajzenberg D."/>
            <person name="Boothroyd J.C."/>
            <person name="Boyle J.P."/>
            <person name="Darde M.L."/>
            <person name="Diaz-Miranda M.A."/>
            <person name="Dubey J.P."/>
            <person name="Fritz H.M."/>
            <person name="Gennari S.M."/>
            <person name="Gregory B.D."/>
            <person name="Kim K."/>
            <person name="Saeij J.P."/>
            <person name="Su C."/>
            <person name="White M.W."/>
            <person name="Zhu X.Q."/>
            <person name="Howe D.K."/>
            <person name="Rosenthal B.M."/>
            <person name="Grigg M.E."/>
            <person name="Parkinson J."/>
            <person name="Liu L."/>
            <person name="Kissinger J.C."/>
            <person name="Roos D.S."/>
            <person name="Sibley L.D."/>
        </authorList>
    </citation>
    <scope>NUCLEOTIDE SEQUENCE [LARGE SCALE GENOMIC DNA]</scope>
    <source>
        <strain evidence="2 3">TgCATBr9</strain>
    </source>
</reference>
<proteinExistence type="predicted"/>
<feature type="region of interest" description="Disordered" evidence="1">
    <location>
        <begin position="269"/>
        <end position="330"/>
    </location>
</feature>
<feature type="compositionally biased region" description="Basic and acidic residues" evidence="1">
    <location>
        <begin position="618"/>
        <end position="635"/>
    </location>
</feature>
<dbReference type="Proteomes" id="UP000244488">
    <property type="component" value="Unassembled WGS sequence"/>
</dbReference>
<dbReference type="EMBL" id="AFHV02001063">
    <property type="protein sequence ID" value="PUA90022.1"/>
    <property type="molecule type" value="Genomic_DNA"/>
</dbReference>
<evidence type="ECO:0000256" key="1">
    <source>
        <dbReference type="SAM" id="MobiDB-lite"/>
    </source>
</evidence>
<sequence>MLRRIEPAQRSAPTPARSLFLLLFCLVSSFLFPPISLDLSSSSSGQWRLTEEQLSVHSFTSALAVSRKRDFSGSRHDFSFCPYGGLSDYSLSPRPSREKSTAVSWTFSPVKFERCRFSFVNATGLGVTSPWCPPSLPETERIPSCFVPLSSSSSSLTHSDVSASHPLSSSVSSVSSVSLPSACSRLLFAALCPLLCSPFWPSRASTHWRMQRRRKSTLSPVAFLSTPGSPEFLRRLPSPSSSPLYSTSKSARRSRLFFLPISLPLAAAPTNRPAGDPAVRASFPGVHAPPRETGSPAASSRLHARHYPEGGETAWPASAAPPPGIRAPRWTVDTEGNFKILEQHGPPQDQRLVGWEDVLVEERRSWNATGKTEEQILRGEKTLTFAEKFQQRIFEARKIPHFQFVHHQPRGRPALWIVRPKQGAYCELMKDDNPRVHSLVSRIRRRFDRNALDIFNITLTADMPLCEVFFIGPIPELGRIFYARGGTLQYRVRPRFRTRCPTLAKDERLVQKYGGDGCPGLFPEWDEDGIIEELEECLNPPPPESESYPANLEWDNLAAFTPENAEERPHWYTHVHWPTRVAVQRAFEAGIADFREVIEKEYEQMLAEDRQRARRIRHQQDEEDRIRRGESHARN</sequence>
<protein>
    <submittedName>
        <fullName evidence="2">Uncharacterized protein</fullName>
    </submittedName>
</protein>
<accession>A0A2T6IXF3</accession>
<gene>
    <name evidence="2" type="ORF">TGBR9_288060</name>
</gene>
<evidence type="ECO:0000313" key="3">
    <source>
        <dbReference type="Proteomes" id="UP000244488"/>
    </source>
</evidence>
<comment type="caution">
    <text evidence="2">The sequence shown here is derived from an EMBL/GenBank/DDBJ whole genome shotgun (WGS) entry which is preliminary data.</text>
</comment>
<dbReference type="VEuPathDB" id="ToxoDB:TGBR9_288060"/>
<feature type="region of interest" description="Disordered" evidence="1">
    <location>
        <begin position="611"/>
        <end position="635"/>
    </location>
</feature>
<name>A0A2T6IXF3_TOXGO</name>
<dbReference type="AlphaFoldDB" id="A0A2T6IXF3"/>